<dbReference type="SUPFAM" id="SSF51161">
    <property type="entry name" value="Trimeric LpxA-like enzymes"/>
    <property type="match status" value="1"/>
</dbReference>
<evidence type="ECO:0000313" key="3">
    <source>
        <dbReference type="Proteomes" id="UP000659344"/>
    </source>
</evidence>
<keyword evidence="3" id="KW-1185">Reference proteome</keyword>
<dbReference type="InterPro" id="IPR059123">
    <property type="entry name" value="StrF_dom"/>
</dbReference>
<feature type="domain" description="Streptomycin biosynthesis protein StrF" evidence="1">
    <location>
        <begin position="1"/>
        <end position="163"/>
    </location>
</feature>
<organism evidence="2 3">
    <name type="scientific">Paenibacillus segetis</name>
    <dbReference type="NCBI Taxonomy" id="1325360"/>
    <lineage>
        <taxon>Bacteria</taxon>
        <taxon>Bacillati</taxon>
        <taxon>Bacillota</taxon>
        <taxon>Bacilli</taxon>
        <taxon>Bacillales</taxon>
        <taxon>Paenibacillaceae</taxon>
        <taxon>Paenibacillus</taxon>
    </lineage>
</organism>
<evidence type="ECO:0000259" key="1">
    <source>
        <dbReference type="Pfam" id="PF13712"/>
    </source>
</evidence>
<name>A0ABQ1YCF6_9BACL</name>
<dbReference type="InterPro" id="IPR011004">
    <property type="entry name" value="Trimer_LpxA-like_sf"/>
</dbReference>
<protein>
    <recommendedName>
        <fullName evidence="1">Streptomycin biosynthesis protein StrF domain-containing protein</fullName>
    </recommendedName>
</protein>
<accession>A0ABQ1YCF6</accession>
<dbReference type="Pfam" id="PF13712">
    <property type="entry name" value="Glyco_tranf_2_5"/>
    <property type="match status" value="1"/>
</dbReference>
<gene>
    <name evidence="2" type="ORF">GCM10008013_16340</name>
</gene>
<sequence>MNRSDAKYKVYLHQDVLIVNENFIADMLQLFHSSPSLGMFGVVGAQQLPQSGVWWEAVHRFGKVMESHTGVLSELSFQEPSGIYERVEALDGLLMVTQYDLPWREDIFKGWHFYDASQCYEFISNGYEVGVPKQIQPWCVHDCGLVNTSNGFAENQQIFRAEYGLGRVLYGNTFHQLGRHCQIDPTCDFFATEGVAIEDRVKLQKDCWVMLPYNNYHGEPRIRIGTGSDIGRRCNLSAVSHISIGREVIIAPNVHIKDHNHAYQNVNIPIMKQGISSWTDRVSIGTDAGSGLMQ</sequence>
<dbReference type="InterPro" id="IPR029044">
    <property type="entry name" value="Nucleotide-diphossugar_trans"/>
</dbReference>
<dbReference type="Gene3D" id="2.160.10.10">
    <property type="entry name" value="Hexapeptide repeat proteins"/>
    <property type="match status" value="1"/>
</dbReference>
<evidence type="ECO:0000313" key="2">
    <source>
        <dbReference type="EMBL" id="GGH19566.1"/>
    </source>
</evidence>
<dbReference type="Proteomes" id="UP000659344">
    <property type="component" value="Unassembled WGS sequence"/>
</dbReference>
<comment type="caution">
    <text evidence="2">The sequence shown here is derived from an EMBL/GenBank/DDBJ whole genome shotgun (WGS) entry which is preliminary data.</text>
</comment>
<proteinExistence type="predicted"/>
<dbReference type="Gene3D" id="3.90.550.10">
    <property type="entry name" value="Spore Coat Polysaccharide Biosynthesis Protein SpsA, Chain A"/>
    <property type="match status" value="1"/>
</dbReference>
<dbReference type="EMBL" id="BMFT01000001">
    <property type="protein sequence ID" value="GGH19566.1"/>
    <property type="molecule type" value="Genomic_DNA"/>
</dbReference>
<reference evidence="3" key="1">
    <citation type="journal article" date="2019" name="Int. J. Syst. Evol. Microbiol.">
        <title>The Global Catalogue of Microorganisms (GCM) 10K type strain sequencing project: providing services to taxonomists for standard genome sequencing and annotation.</title>
        <authorList>
            <consortium name="The Broad Institute Genomics Platform"/>
            <consortium name="The Broad Institute Genome Sequencing Center for Infectious Disease"/>
            <person name="Wu L."/>
            <person name="Ma J."/>
        </authorList>
    </citation>
    <scope>NUCLEOTIDE SEQUENCE [LARGE SCALE GENOMIC DNA]</scope>
    <source>
        <strain evidence="3">CGMCC 1.12769</strain>
    </source>
</reference>